<dbReference type="Proteomes" id="UP001597083">
    <property type="component" value="Unassembled WGS sequence"/>
</dbReference>
<proteinExistence type="predicted"/>
<gene>
    <name evidence="1" type="ORF">ACFQ07_02275</name>
</gene>
<name>A0ABW3CAS3_9ACTN</name>
<organism evidence="1 2">
    <name type="scientific">Actinomadura adrarensis</name>
    <dbReference type="NCBI Taxonomy" id="1819600"/>
    <lineage>
        <taxon>Bacteria</taxon>
        <taxon>Bacillati</taxon>
        <taxon>Actinomycetota</taxon>
        <taxon>Actinomycetes</taxon>
        <taxon>Streptosporangiales</taxon>
        <taxon>Thermomonosporaceae</taxon>
        <taxon>Actinomadura</taxon>
    </lineage>
</organism>
<evidence type="ECO:0000313" key="1">
    <source>
        <dbReference type="EMBL" id="MFD0851034.1"/>
    </source>
</evidence>
<reference evidence="2" key="1">
    <citation type="journal article" date="2019" name="Int. J. Syst. Evol. Microbiol.">
        <title>The Global Catalogue of Microorganisms (GCM) 10K type strain sequencing project: providing services to taxonomists for standard genome sequencing and annotation.</title>
        <authorList>
            <consortium name="The Broad Institute Genomics Platform"/>
            <consortium name="The Broad Institute Genome Sequencing Center for Infectious Disease"/>
            <person name="Wu L."/>
            <person name="Ma J."/>
        </authorList>
    </citation>
    <scope>NUCLEOTIDE SEQUENCE [LARGE SCALE GENOMIC DNA]</scope>
    <source>
        <strain evidence="2">JCM 31696</strain>
    </source>
</reference>
<comment type="caution">
    <text evidence="1">The sequence shown here is derived from an EMBL/GenBank/DDBJ whole genome shotgun (WGS) entry which is preliminary data.</text>
</comment>
<accession>A0ABW3CAS3</accession>
<sequence length="84" mass="9260">MLDDSGLPPVPNLGGVGGIGQRFSPLDRQVHLQLVICYLLSKHFGRLELHGRRASLQDPQYPVSRFVIREYIAGFGVMAAAIRS</sequence>
<evidence type="ECO:0000313" key="2">
    <source>
        <dbReference type="Proteomes" id="UP001597083"/>
    </source>
</evidence>
<keyword evidence="2" id="KW-1185">Reference proteome</keyword>
<dbReference type="EMBL" id="JBHTIR010000233">
    <property type="protein sequence ID" value="MFD0851034.1"/>
    <property type="molecule type" value="Genomic_DNA"/>
</dbReference>
<protein>
    <submittedName>
        <fullName evidence="1">Uncharacterized protein</fullName>
    </submittedName>
</protein>